<evidence type="ECO:0000256" key="8">
    <source>
        <dbReference type="ARBA" id="ARBA00023123"/>
    </source>
</evidence>
<dbReference type="SMART" id="SM00326">
    <property type="entry name" value="SH3"/>
    <property type="match status" value="1"/>
</dbReference>
<dbReference type="InterPro" id="IPR001452">
    <property type="entry name" value="SH3_domain"/>
</dbReference>
<feature type="domain" description="SH3" evidence="14">
    <location>
        <begin position="1671"/>
        <end position="1738"/>
    </location>
</feature>
<evidence type="ECO:0000256" key="13">
    <source>
        <dbReference type="SAM" id="MobiDB-lite"/>
    </source>
</evidence>
<evidence type="ECO:0000259" key="16">
    <source>
        <dbReference type="PROSITE" id="PS51016"/>
    </source>
</evidence>
<keyword evidence="5" id="KW-0677">Repeat</keyword>
<accession>A0A813S2J4</accession>
<dbReference type="GO" id="GO:0003774">
    <property type="term" value="F:cytoskeletal motor activity"/>
    <property type="evidence" value="ECO:0007669"/>
    <property type="project" value="UniProtKB-UniRule"/>
</dbReference>
<dbReference type="PROSITE" id="PS51456">
    <property type="entry name" value="MYOSIN_MOTOR"/>
    <property type="match status" value="1"/>
</dbReference>
<name>A0A813S2J4_9BILA</name>
<evidence type="ECO:0000313" key="19">
    <source>
        <dbReference type="Proteomes" id="UP000663891"/>
    </source>
</evidence>
<evidence type="ECO:0000256" key="4">
    <source>
        <dbReference type="ARBA" id="ARBA00022490"/>
    </source>
</evidence>
<dbReference type="Gene3D" id="1.20.80.10">
    <property type="match status" value="2"/>
</dbReference>
<comment type="caution">
    <text evidence="18">The sequence shown here is derived from an EMBL/GenBank/DDBJ whole genome shotgun (WGS) entry which is preliminary data.</text>
</comment>
<dbReference type="Gene3D" id="1.20.5.4820">
    <property type="match status" value="1"/>
</dbReference>
<evidence type="ECO:0000256" key="7">
    <source>
        <dbReference type="ARBA" id="ARBA00022840"/>
    </source>
</evidence>
<dbReference type="Gene3D" id="1.25.40.530">
    <property type="entry name" value="MyTH4 domain"/>
    <property type="match status" value="3"/>
</dbReference>
<dbReference type="SMART" id="SM00139">
    <property type="entry name" value="MyTH4"/>
    <property type="match status" value="2"/>
</dbReference>
<dbReference type="SMART" id="SM00295">
    <property type="entry name" value="B41"/>
    <property type="match status" value="2"/>
</dbReference>
<keyword evidence="10 12" id="KW-0009">Actin-binding</keyword>
<dbReference type="GO" id="GO:0005737">
    <property type="term" value="C:cytoplasm"/>
    <property type="evidence" value="ECO:0007669"/>
    <property type="project" value="UniProtKB-SubCell"/>
</dbReference>
<dbReference type="Pfam" id="PF00063">
    <property type="entry name" value="Myosin_head"/>
    <property type="match status" value="1"/>
</dbReference>
<protein>
    <submittedName>
        <fullName evidence="18">Uncharacterized protein</fullName>
    </submittedName>
</protein>
<evidence type="ECO:0000259" key="15">
    <source>
        <dbReference type="PROSITE" id="PS50057"/>
    </source>
</evidence>
<organism evidence="18 19">
    <name type="scientific">Adineta steineri</name>
    <dbReference type="NCBI Taxonomy" id="433720"/>
    <lineage>
        <taxon>Eukaryota</taxon>
        <taxon>Metazoa</taxon>
        <taxon>Spiralia</taxon>
        <taxon>Gnathifera</taxon>
        <taxon>Rotifera</taxon>
        <taxon>Eurotatoria</taxon>
        <taxon>Bdelloidea</taxon>
        <taxon>Adinetida</taxon>
        <taxon>Adinetidae</taxon>
        <taxon>Adineta</taxon>
    </lineage>
</organism>
<comment type="subcellular location">
    <subcellularLocation>
        <location evidence="1">Cytoplasm</location>
    </subcellularLocation>
</comment>
<dbReference type="Pfam" id="PF24123">
    <property type="entry name" value="Myosin_VII_N"/>
    <property type="match status" value="1"/>
</dbReference>
<feature type="compositionally biased region" description="Basic and acidic residues" evidence="13">
    <location>
        <begin position="963"/>
        <end position="974"/>
    </location>
</feature>
<evidence type="ECO:0000256" key="9">
    <source>
        <dbReference type="ARBA" id="ARBA00023175"/>
    </source>
</evidence>
<dbReference type="InterPro" id="IPR036028">
    <property type="entry name" value="SH3-like_dom_sf"/>
</dbReference>
<dbReference type="PANTHER" id="PTHR22692:SF33">
    <property type="entry name" value="MYOSIN"/>
    <property type="match status" value="1"/>
</dbReference>
<dbReference type="SUPFAM" id="SSF47031">
    <property type="entry name" value="Second domain of FERM"/>
    <property type="match status" value="1"/>
</dbReference>
<dbReference type="Pfam" id="PF21989">
    <property type="entry name" value="RA_2"/>
    <property type="match status" value="1"/>
</dbReference>
<dbReference type="Pfam" id="PF00784">
    <property type="entry name" value="MyTH4"/>
    <property type="match status" value="2"/>
</dbReference>
<dbReference type="Gene3D" id="3.40.850.10">
    <property type="entry name" value="Kinesin motor domain"/>
    <property type="match status" value="1"/>
</dbReference>
<dbReference type="InterPro" id="IPR057130">
    <property type="entry name" value="Myosin_VII_N"/>
</dbReference>
<sequence>MATSAYIWLPPDKQGEFDVEIGAKVIDVNQTQLKVLDDNGKERTIANKPENFKKMHQTSFSDIPDMIHLGDLTEGAICRNILLRYNKEKIYTYIGSILIAVNPYTQLDLYNQQYLRLYRNRKFGELDPHTFAIGDNAYQNMLRERTDPNAKYNQCVIISGESGAGKTESTKHILQCLAAISGTKKNSSIEQQILEANPIMEAFGNAKTIRNDNSSRFGKYITVNFDSNGAIANAYVDQYLLEKIRIVSQAKEERNYHIFYCVLAGLGNEERSKLRLTKATDYAYLNKSTPKCDTRNDAEEWKAIRHACKVLMFTDDELFEILRILAIVLHLGNIQYTAQSSKGIDSVTIKDPKLIELIASLLEVDIKSLTKALVNRTLEVQEGKVERALNASSAADVRDAFVKGLYGQMFEWLIARINSAMNNKSNANRTAQADEKFRSVGVLDIFGFEKFEQNSFEQLCINYTNEELQQFFVHHVFKLEQAEYEKEGVNWKKINFIDNQDIIDLLARGRMSIISMIDEEMIVPQGSDTTLCAKLQQQHGKNKHFITQSSRQVQKSLLFGVKHFAGPVQYDCLHFLEKNRDTFSNDLKHVLAKSNNRLIKTIFPLEALNLDDKKRKPSLAAQFRKSLEVLLTALRQCEPFFIRCIKPNEFKATHNFDRERVVQQLRYSGMMETINIRRIGYPIRHDFNEFVHRYAAIAPALERMHKKSEARGDRSDQRTIAVKICEIALAGQDYQIGKTKVFLKDEHDAMLEQARQKVLADRILALQKAVRRHYAQRQFERAKKLAKWLQQSWLCYAERRAYCEMRLGFRRLQALYGTQHIGEKQKLYLETLPRIQTLGKGYLARRNAKFRPKAYGILQEKVLQYLAWRDVRREQIKAMKLDEFEAFKNEEERLLTPELGPEKAREAAQAAYDARLANLDEEIREQLRSDIALARDKRAGIARRYGRDGEDGEDGVQGPQRQLKQESDPFKSDVSRNSFEKFAAKYFQHGYDAKHTTTEIIRPLLDLKSGVDQKAAIATFQMIMRFMGDKDDVTPPPPKTAKNDKEALRLESQYDILVPELYPLIAQQHQLKLEEEEDPYEKKKNKGIRSKAVARIRAFSKKSVYLEERLKNENPFIEDRYLTSLEKVQMITMLEALRLESQYDILVPELYPLIAQQYQLKLEEEEDPYEKKKNKGIRSKAVARIRAFSKKSVYLEERLKNENPFIEDRYLTSLEKVQMITMLGISRRRLRDEILCQICKQLNDHPAQREKKSRSSDKTEQREKSYMRGWFLFCICLYTFPPGSNLVRFLRNFIQNGPPNVSEFAEFALKRTYKNGSRYEPLSMEEISAIQQASPIQINVKIIHSEERRSVCCDPATIAEEACLELAKQLNITSTFGWALFVECKSEGYSLGFNNDHLFDILSRLEMGQLHKGEDPRSLDITYIFCKQLFAPWENLDDDPISIDFIYEQIINGIRSNIYSYEPDVDPAEFVLLAVQHYYVIHGKDVEPEKMKEIVQELMPAPQNVGDGKANNKKIKPFLNEKQIDETVQNAIHKDADFKRVIKRLKQKFKGRDQIKREIKKDVIVYAQGRWPIIFSRVFDIQMLSGPLIDEVATASIAVGRDKIRLYTEDSLIVLGEINYSEITDIICDHDPVLNYYHYTLQTVYGDYTFTLPMGADLGILVLLIHKNLKDRSKLAIAQKDYKPTKRGAGKLELLRGDIIILDDESKKNVESGIMTGINDRTNREGEFPADIVYIIPCTSKPESKVLRGLVLHVMKRAVNLNQEIEPQQHVNLHTLQAYAEKYFRSKKTTAWHYEATEIKGPLLHRFDGQTELSHKAVQMFRAIMVYAKMSPQDRKKIQQSHLDSIFDYAFEKNKALKEELYCQLIKQLTFCQDTKIETRIWELLWLLTGVLVPGKVLFYHVALFLRSSSNPTALECYNRIQKIQKQGERVRGPHIIECNANINRVKIRQYVHFPNGHEQDFVVESTTKASELVTNICRELKFLLNSASGLSLYLETGKKQTSMPNNTYFFDFLTQLRGHDKKKLDYKIHFRRKLWIDIIPGEDKQADSLIHFYQERDNYMLGLHKLEVDEAANLAALLGKADRGKGAPEANLANFVPGYLIKSASTSEWSKKIYTASGNIRDVNDEEAKVRFLKHVAAWPTYGTTMYPIKNETEGEFPEDIYICVNQNGLNILDANTKEFVATYPYYNLNYNSNAISLFLEVRLGRSSKKYTFDTEIGDVIGDLIDDYMKIAENEGKQED</sequence>
<dbReference type="GO" id="GO:0003779">
    <property type="term" value="F:actin binding"/>
    <property type="evidence" value="ECO:0007669"/>
    <property type="project" value="UniProtKB-KW"/>
</dbReference>
<dbReference type="Pfam" id="PF02174">
    <property type="entry name" value="IRS"/>
    <property type="match status" value="1"/>
</dbReference>
<evidence type="ECO:0000259" key="14">
    <source>
        <dbReference type="PROSITE" id="PS50002"/>
    </source>
</evidence>
<keyword evidence="9 12" id="KW-0505">Motor protein</keyword>
<keyword evidence="8 12" id="KW-0518">Myosin</keyword>
<dbReference type="InterPro" id="IPR027417">
    <property type="entry name" value="P-loop_NTPase"/>
</dbReference>
<dbReference type="Gene3D" id="3.10.20.90">
    <property type="entry name" value="Phosphatidylinositol 3-kinase Catalytic Subunit, Chain A, domain 1"/>
    <property type="match status" value="2"/>
</dbReference>
<dbReference type="PANTHER" id="PTHR22692">
    <property type="entry name" value="MYOSIN VII, XV"/>
    <property type="match status" value="1"/>
</dbReference>
<dbReference type="SUPFAM" id="SSF50044">
    <property type="entry name" value="SH3-domain"/>
    <property type="match status" value="1"/>
</dbReference>
<dbReference type="Gene3D" id="2.30.30.40">
    <property type="entry name" value="SH3 Domains"/>
    <property type="match status" value="1"/>
</dbReference>
<feature type="region of interest" description="Disordered" evidence="13">
    <location>
        <begin position="944"/>
        <end position="974"/>
    </location>
</feature>
<dbReference type="Pfam" id="PF21998">
    <property type="entry name" value="FERM_C1_MyoVII"/>
    <property type="match status" value="1"/>
</dbReference>
<evidence type="ECO:0000313" key="18">
    <source>
        <dbReference type="EMBL" id="CAF0791309.1"/>
    </source>
</evidence>
<dbReference type="InterPro" id="IPR041793">
    <property type="entry name" value="MyoVII_FERM_C1"/>
</dbReference>
<dbReference type="Gene3D" id="1.20.58.530">
    <property type="match status" value="1"/>
</dbReference>
<evidence type="ECO:0000256" key="3">
    <source>
        <dbReference type="ARBA" id="ARBA00022443"/>
    </source>
</evidence>
<dbReference type="InterPro" id="IPR014352">
    <property type="entry name" value="FERM/acyl-CoA-bd_prot_sf"/>
</dbReference>
<dbReference type="InterPro" id="IPR038185">
    <property type="entry name" value="MyTH4_dom_sf"/>
</dbReference>
<dbReference type="InterPro" id="IPR036961">
    <property type="entry name" value="Kinesin_motor_dom_sf"/>
</dbReference>
<evidence type="ECO:0000256" key="12">
    <source>
        <dbReference type="PROSITE-ProRule" id="PRU00782"/>
    </source>
</evidence>
<dbReference type="InterPro" id="IPR035963">
    <property type="entry name" value="FERM_2"/>
</dbReference>
<dbReference type="Gene3D" id="1.10.10.820">
    <property type="match status" value="1"/>
</dbReference>
<evidence type="ECO:0000256" key="1">
    <source>
        <dbReference type="ARBA" id="ARBA00004496"/>
    </source>
</evidence>
<dbReference type="PROSITE" id="PS51016">
    <property type="entry name" value="MYTH4"/>
    <property type="match status" value="2"/>
</dbReference>
<dbReference type="InterPro" id="IPR051567">
    <property type="entry name" value="Unconventional_Myosin_ATPase"/>
</dbReference>
<feature type="domain" description="FERM" evidence="15">
    <location>
        <begin position="1948"/>
        <end position="2241"/>
    </location>
</feature>
<dbReference type="SMART" id="SM00242">
    <property type="entry name" value="MYSc"/>
    <property type="match status" value="1"/>
</dbReference>
<gene>
    <name evidence="18" type="ORF">VCS650_LOCUS3506</name>
</gene>
<dbReference type="Gene3D" id="1.20.120.720">
    <property type="entry name" value="Myosin VI head, motor domain, U50 subdomain"/>
    <property type="match status" value="1"/>
</dbReference>
<dbReference type="SUPFAM" id="SSF52540">
    <property type="entry name" value="P-loop containing nucleoside triphosphate hydrolases"/>
    <property type="match status" value="1"/>
</dbReference>
<comment type="similarity">
    <text evidence="2 12">Belongs to the TRAFAC class myosin-kinesin ATPase superfamily. Myosin family.</text>
</comment>
<dbReference type="PROSITE" id="PS50002">
    <property type="entry name" value="SH3"/>
    <property type="match status" value="1"/>
</dbReference>
<dbReference type="InterPro" id="IPR019748">
    <property type="entry name" value="FERM_central"/>
</dbReference>
<dbReference type="InterPro" id="IPR019749">
    <property type="entry name" value="Band_41_domain"/>
</dbReference>
<evidence type="ECO:0000256" key="5">
    <source>
        <dbReference type="ARBA" id="ARBA00022737"/>
    </source>
</evidence>
<dbReference type="GO" id="GO:0016459">
    <property type="term" value="C:myosin complex"/>
    <property type="evidence" value="ECO:0007669"/>
    <property type="project" value="UniProtKB-KW"/>
</dbReference>
<keyword evidence="7 12" id="KW-0067">ATP-binding</keyword>
<dbReference type="SUPFAM" id="SSF50729">
    <property type="entry name" value="PH domain-like"/>
    <property type="match status" value="1"/>
</dbReference>
<keyword evidence="4" id="KW-0963">Cytoplasm</keyword>
<keyword evidence="3 11" id="KW-0728">SH3 domain</keyword>
<evidence type="ECO:0000256" key="6">
    <source>
        <dbReference type="ARBA" id="ARBA00022741"/>
    </source>
</evidence>
<dbReference type="PROSITE" id="PS50096">
    <property type="entry name" value="IQ"/>
    <property type="match status" value="1"/>
</dbReference>
<dbReference type="EMBL" id="CAJNON010000019">
    <property type="protein sequence ID" value="CAF0791309.1"/>
    <property type="molecule type" value="Genomic_DNA"/>
</dbReference>
<dbReference type="InterPro" id="IPR002404">
    <property type="entry name" value="IRS_PTB"/>
</dbReference>
<dbReference type="GO" id="GO:0005524">
    <property type="term" value="F:ATP binding"/>
    <property type="evidence" value="ECO:0007669"/>
    <property type="project" value="UniProtKB-UniRule"/>
</dbReference>
<dbReference type="FunFam" id="1.10.10.820:FF:000001">
    <property type="entry name" value="Myosin heavy chain"/>
    <property type="match status" value="1"/>
</dbReference>
<evidence type="ECO:0000259" key="17">
    <source>
        <dbReference type="PROSITE" id="PS51456"/>
    </source>
</evidence>
<dbReference type="Proteomes" id="UP000663891">
    <property type="component" value="Unassembled WGS sequence"/>
</dbReference>
<proteinExistence type="inferred from homology"/>
<evidence type="ECO:0000256" key="11">
    <source>
        <dbReference type="PROSITE-ProRule" id="PRU00192"/>
    </source>
</evidence>
<dbReference type="InterPro" id="IPR001609">
    <property type="entry name" value="Myosin_head_motor_dom-like"/>
</dbReference>
<dbReference type="InterPro" id="IPR036106">
    <property type="entry name" value="MYSc_Myo7"/>
</dbReference>
<dbReference type="InterPro" id="IPR000299">
    <property type="entry name" value="FERM_domain"/>
</dbReference>
<feature type="domain" description="MyTH4" evidence="16">
    <location>
        <begin position="1794"/>
        <end position="1943"/>
    </location>
</feature>
<dbReference type="InterPro" id="IPR011993">
    <property type="entry name" value="PH-like_dom_sf"/>
</dbReference>
<feature type="binding site" evidence="12">
    <location>
        <begin position="160"/>
        <end position="167"/>
    </location>
    <ligand>
        <name>ATP</name>
        <dbReference type="ChEBI" id="CHEBI:30616"/>
    </ligand>
</feature>
<dbReference type="CDD" id="cd14473">
    <property type="entry name" value="FERM_B-lobe"/>
    <property type="match status" value="1"/>
</dbReference>
<feature type="region of interest" description="Actin-binding" evidence="12">
    <location>
        <begin position="627"/>
        <end position="649"/>
    </location>
</feature>
<feature type="domain" description="MyTH4" evidence="16">
    <location>
        <begin position="995"/>
        <end position="1331"/>
    </location>
</feature>
<dbReference type="Gene3D" id="2.30.29.30">
    <property type="entry name" value="Pleckstrin-homology domain (PH domain)/Phosphotyrosine-binding domain (PTB)"/>
    <property type="match status" value="2"/>
</dbReference>
<evidence type="ECO:0000256" key="2">
    <source>
        <dbReference type="ARBA" id="ARBA00008314"/>
    </source>
</evidence>
<dbReference type="InterPro" id="IPR000857">
    <property type="entry name" value="MyTH4_dom"/>
</dbReference>
<reference evidence="18" key="1">
    <citation type="submission" date="2021-02" db="EMBL/GenBank/DDBJ databases">
        <authorList>
            <person name="Nowell W R."/>
        </authorList>
    </citation>
    <scope>NUCLEOTIDE SEQUENCE</scope>
</reference>
<dbReference type="CDD" id="cd01381">
    <property type="entry name" value="MYSc_Myo7"/>
    <property type="match status" value="1"/>
</dbReference>
<dbReference type="Pfam" id="PF00373">
    <property type="entry name" value="FERM_M"/>
    <property type="match status" value="1"/>
</dbReference>
<dbReference type="PRINTS" id="PR00193">
    <property type="entry name" value="MYOSINHEAVY"/>
</dbReference>
<evidence type="ECO:0000256" key="10">
    <source>
        <dbReference type="ARBA" id="ARBA00023203"/>
    </source>
</evidence>
<dbReference type="PROSITE" id="PS50057">
    <property type="entry name" value="FERM_3"/>
    <property type="match status" value="1"/>
</dbReference>
<dbReference type="OrthoDB" id="10005575at2759"/>
<keyword evidence="6 12" id="KW-0547">Nucleotide-binding</keyword>
<feature type="domain" description="Myosin motor" evidence="17">
    <location>
        <begin position="61"/>
        <end position="756"/>
    </location>
</feature>